<reference evidence="10 11" key="1">
    <citation type="submission" date="2016-04" db="EMBL/GenBank/DDBJ databases">
        <title>A degradative enzymes factory behind the ericoid mycorrhizal symbiosis.</title>
        <authorList>
            <consortium name="DOE Joint Genome Institute"/>
            <person name="Martino E."/>
            <person name="Morin E."/>
            <person name="Grelet G."/>
            <person name="Kuo A."/>
            <person name="Kohler A."/>
            <person name="Daghino S."/>
            <person name="Barry K."/>
            <person name="Choi C."/>
            <person name="Cichocki N."/>
            <person name="Clum A."/>
            <person name="Copeland A."/>
            <person name="Hainaut M."/>
            <person name="Haridas S."/>
            <person name="Labutti K."/>
            <person name="Lindquist E."/>
            <person name="Lipzen A."/>
            <person name="Khouja H.-R."/>
            <person name="Murat C."/>
            <person name="Ohm R."/>
            <person name="Olson A."/>
            <person name="Spatafora J."/>
            <person name="Veneault-Fourrey C."/>
            <person name="Henrissat B."/>
            <person name="Grigoriev I."/>
            <person name="Martin F."/>
            <person name="Perotto S."/>
        </authorList>
    </citation>
    <scope>NUCLEOTIDE SEQUENCE [LARGE SCALE GENOMIC DNA]</scope>
    <source>
        <strain evidence="10 11">F</strain>
    </source>
</reference>
<evidence type="ECO:0000256" key="7">
    <source>
        <dbReference type="ARBA" id="ARBA00023033"/>
    </source>
</evidence>
<dbReference type="CDD" id="cd11063">
    <property type="entry name" value="CYP52"/>
    <property type="match status" value="1"/>
</dbReference>
<comment type="cofactor">
    <cofactor evidence="1 8">
        <name>heme</name>
        <dbReference type="ChEBI" id="CHEBI:30413"/>
    </cofactor>
</comment>
<dbReference type="PROSITE" id="PS00086">
    <property type="entry name" value="CYTOCHROME_P450"/>
    <property type="match status" value="1"/>
</dbReference>
<evidence type="ECO:0000256" key="3">
    <source>
        <dbReference type="ARBA" id="ARBA00022617"/>
    </source>
</evidence>
<keyword evidence="6 8" id="KW-0408">Iron</keyword>
<feature type="binding site" description="axial binding residue" evidence="8">
    <location>
        <position position="458"/>
    </location>
    <ligand>
        <name>heme</name>
        <dbReference type="ChEBI" id="CHEBI:30413"/>
    </ligand>
    <ligandPart>
        <name>Fe</name>
        <dbReference type="ChEBI" id="CHEBI:18248"/>
    </ligandPart>
</feature>
<dbReference type="InterPro" id="IPR002974">
    <property type="entry name" value="Cyt_P450_E_CYP52_ascomycetes"/>
</dbReference>
<comment type="similarity">
    <text evidence="2 9">Belongs to the cytochrome P450 family.</text>
</comment>
<dbReference type="PRINTS" id="PR00464">
    <property type="entry name" value="EP450II"/>
</dbReference>
<keyword evidence="3 8" id="KW-0349">Heme</keyword>
<dbReference type="EMBL" id="KZ613944">
    <property type="protein sequence ID" value="PMD41804.1"/>
    <property type="molecule type" value="Genomic_DNA"/>
</dbReference>
<keyword evidence="5 9" id="KW-0560">Oxidoreductase</keyword>
<evidence type="ECO:0000256" key="5">
    <source>
        <dbReference type="ARBA" id="ARBA00023002"/>
    </source>
</evidence>
<evidence type="ECO:0000256" key="1">
    <source>
        <dbReference type="ARBA" id="ARBA00001971"/>
    </source>
</evidence>
<protein>
    <submittedName>
        <fullName evidence="10">Cytochrome P450 alkane hydroxylase-like protein</fullName>
    </submittedName>
</protein>
<dbReference type="GO" id="GO:0005506">
    <property type="term" value="F:iron ion binding"/>
    <property type="evidence" value="ECO:0007669"/>
    <property type="project" value="InterPro"/>
</dbReference>
<dbReference type="InterPro" id="IPR047146">
    <property type="entry name" value="Cyt_P450_E_CYP52_fungi"/>
</dbReference>
<evidence type="ECO:0000256" key="2">
    <source>
        <dbReference type="ARBA" id="ARBA00010617"/>
    </source>
</evidence>
<gene>
    <name evidence="10" type="ORF">L207DRAFT_487613</name>
</gene>
<keyword evidence="7 9" id="KW-0503">Monooxygenase</keyword>
<dbReference type="GO" id="GO:0020037">
    <property type="term" value="F:heme binding"/>
    <property type="evidence" value="ECO:0007669"/>
    <property type="project" value="InterPro"/>
</dbReference>
<dbReference type="AlphaFoldDB" id="A0A2J6RTG1"/>
<dbReference type="PRINTS" id="PR01239">
    <property type="entry name" value="EP450IICYP52"/>
</dbReference>
<dbReference type="SUPFAM" id="SSF48264">
    <property type="entry name" value="Cytochrome P450"/>
    <property type="match status" value="1"/>
</dbReference>
<name>A0A2J6RTG1_HYAVF</name>
<dbReference type="OrthoDB" id="1470350at2759"/>
<evidence type="ECO:0000313" key="11">
    <source>
        <dbReference type="Proteomes" id="UP000235786"/>
    </source>
</evidence>
<evidence type="ECO:0000256" key="9">
    <source>
        <dbReference type="RuleBase" id="RU000461"/>
    </source>
</evidence>
<dbReference type="Gene3D" id="1.10.630.10">
    <property type="entry name" value="Cytochrome P450"/>
    <property type="match status" value="1"/>
</dbReference>
<proteinExistence type="inferred from homology"/>
<evidence type="ECO:0000256" key="8">
    <source>
        <dbReference type="PIRSR" id="PIRSR602402-1"/>
    </source>
</evidence>
<dbReference type="PANTHER" id="PTHR24287:SF19">
    <property type="entry name" value="CYTOCHROME P450"/>
    <property type="match status" value="1"/>
</dbReference>
<dbReference type="Pfam" id="PF00067">
    <property type="entry name" value="p450"/>
    <property type="match status" value="1"/>
</dbReference>
<sequence>MAHFLEAVCLVGVFYLLSLAFKAWLLRSRFNKAAGEHGCKPAKRYPNLEPFLGFDFFRILTRENKLGRRSRVFPNLHRKYGDTFSYKALSSRRISTCNPKNIQAILATNADDWGVEPIRGGSGEPFIGGGVFMQDGQKWKQARAIIRPTFNRAEIADLENFEVHVGRLLALIPRDGSTVDLQPLFKRLFLDTSSEFIFGQSVESLLPETPFDSAEFTEAFDASLIGLTERSRAGPFRFLYYFDKSWERAYIKVHKFVDKHVRAALQHRGILEKSGKHDNNGEKEEKHILLRQMAQETQDPLALRNQILNIFFPARDTSAIAISNVIFMLARHPKYWASLQAEVNSIGDQALNFELIRSLEVTKAIIKETLRLRSPASMVPRVALKDTILPAGGGPDQLSTLFVPKGTVVFSNFVAVHTDPEIWGDDVLEFKPERWGEGRPLWEAKWQYEPFSGGARICPAQQMVLTQVTYLLVRVAQEFKGLENRDEVEEYVGEIKATMQSRNGAKVSLTPA</sequence>
<organism evidence="10 11">
    <name type="scientific">Hyaloscypha variabilis (strain UAMH 11265 / GT02V1 / F)</name>
    <name type="common">Meliniomyces variabilis</name>
    <dbReference type="NCBI Taxonomy" id="1149755"/>
    <lineage>
        <taxon>Eukaryota</taxon>
        <taxon>Fungi</taxon>
        <taxon>Dikarya</taxon>
        <taxon>Ascomycota</taxon>
        <taxon>Pezizomycotina</taxon>
        <taxon>Leotiomycetes</taxon>
        <taxon>Helotiales</taxon>
        <taxon>Hyaloscyphaceae</taxon>
        <taxon>Hyaloscypha</taxon>
        <taxon>Hyaloscypha variabilis</taxon>
    </lineage>
</organism>
<evidence type="ECO:0000256" key="6">
    <source>
        <dbReference type="ARBA" id="ARBA00023004"/>
    </source>
</evidence>
<keyword evidence="4 8" id="KW-0479">Metal-binding</keyword>
<dbReference type="InterPro" id="IPR001128">
    <property type="entry name" value="Cyt_P450"/>
</dbReference>
<dbReference type="STRING" id="1149755.A0A2J6RTG1"/>
<keyword evidence="11" id="KW-1185">Reference proteome</keyword>
<dbReference type="InterPro" id="IPR002402">
    <property type="entry name" value="Cyt_P450_E_grp-II"/>
</dbReference>
<evidence type="ECO:0000313" key="10">
    <source>
        <dbReference type="EMBL" id="PMD41804.1"/>
    </source>
</evidence>
<accession>A0A2J6RTG1</accession>
<dbReference type="InterPro" id="IPR017972">
    <property type="entry name" value="Cyt_P450_CS"/>
</dbReference>
<dbReference type="Proteomes" id="UP000235786">
    <property type="component" value="Unassembled WGS sequence"/>
</dbReference>
<dbReference type="PANTHER" id="PTHR24287">
    <property type="entry name" value="P450, PUTATIVE (EUROFUNG)-RELATED"/>
    <property type="match status" value="1"/>
</dbReference>
<dbReference type="GO" id="GO:0016712">
    <property type="term" value="F:oxidoreductase activity, acting on paired donors, with incorporation or reduction of molecular oxygen, reduced flavin or flavoprotein as one donor, and incorporation of one atom of oxygen"/>
    <property type="evidence" value="ECO:0007669"/>
    <property type="project" value="InterPro"/>
</dbReference>
<evidence type="ECO:0000256" key="4">
    <source>
        <dbReference type="ARBA" id="ARBA00022723"/>
    </source>
</evidence>
<dbReference type="InterPro" id="IPR036396">
    <property type="entry name" value="Cyt_P450_sf"/>
</dbReference>